<keyword evidence="2" id="KW-1185">Reference proteome</keyword>
<reference evidence="1" key="1">
    <citation type="submission" date="2023-08" db="EMBL/GenBank/DDBJ databases">
        <authorList>
            <person name="Audoor S."/>
            <person name="Bilcke G."/>
        </authorList>
    </citation>
    <scope>NUCLEOTIDE SEQUENCE</scope>
</reference>
<dbReference type="EMBL" id="CAKOGP040002369">
    <property type="protein sequence ID" value="CAJ1968185.1"/>
    <property type="molecule type" value="Genomic_DNA"/>
</dbReference>
<sequence length="301" mass="33293">MNTLAILSRRAALTVARTQSQSSCVPRMIPRMLLSTSTAAAAPPQPFAVESPEGPSDLERADNLDWDEFAVDYEIMSGHNIKIKEDRAAAAMRGRTAAPQPFAVESPEGPSDLERAENLDWYEFAVDYEIMSGHNIKIKEGRADAAKTFAVESPDGTTDAEMMDTAQWDEQAIERELKSGLASEIIRDRKEAAKVFAVESPEGPSDLERADNLDWDEFAVDYEIMSGHNIKIKEGRAAAAKVLAVDAPDGTPDAELADIAQWDEAVIDYAAEHEDLAEVHRIHKLEQDVRRETALDAERIW</sequence>
<organism evidence="1 2">
    <name type="scientific">Cylindrotheca closterium</name>
    <dbReference type="NCBI Taxonomy" id="2856"/>
    <lineage>
        <taxon>Eukaryota</taxon>
        <taxon>Sar</taxon>
        <taxon>Stramenopiles</taxon>
        <taxon>Ochrophyta</taxon>
        <taxon>Bacillariophyta</taxon>
        <taxon>Bacillariophyceae</taxon>
        <taxon>Bacillariophycidae</taxon>
        <taxon>Bacillariales</taxon>
        <taxon>Bacillariaceae</taxon>
        <taxon>Cylindrotheca</taxon>
    </lineage>
</organism>
<gene>
    <name evidence="1" type="ORF">CYCCA115_LOCUS23120</name>
</gene>
<dbReference type="Proteomes" id="UP001295423">
    <property type="component" value="Unassembled WGS sequence"/>
</dbReference>
<proteinExistence type="predicted"/>
<name>A0AAD2GBC3_9STRA</name>
<evidence type="ECO:0000313" key="1">
    <source>
        <dbReference type="EMBL" id="CAJ1968185.1"/>
    </source>
</evidence>
<accession>A0AAD2GBC3</accession>
<evidence type="ECO:0000313" key="2">
    <source>
        <dbReference type="Proteomes" id="UP001295423"/>
    </source>
</evidence>
<protein>
    <submittedName>
        <fullName evidence="1">Uncharacterized protein</fullName>
    </submittedName>
</protein>
<dbReference type="AlphaFoldDB" id="A0AAD2GBC3"/>
<comment type="caution">
    <text evidence="1">The sequence shown here is derived from an EMBL/GenBank/DDBJ whole genome shotgun (WGS) entry which is preliminary data.</text>
</comment>